<proteinExistence type="predicted"/>
<dbReference type="EMBL" id="SRLO01020120">
    <property type="protein sequence ID" value="TNN23021.1"/>
    <property type="molecule type" value="Genomic_DNA"/>
</dbReference>
<evidence type="ECO:0000313" key="1">
    <source>
        <dbReference type="EMBL" id="TNN23021.1"/>
    </source>
</evidence>
<dbReference type="AlphaFoldDB" id="A0A4Z2E2S7"/>
<protein>
    <submittedName>
        <fullName evidence="1">Uncharacterized protein</fullName>
    </submittedName>
</protein>
<evidence type="ECO:0000313" key="2">
    <source>
        <dbReference type="Proteomes" id="UP000314294"/>
    </source>
</evidence>
<gene>
    <name evidence="1" type="ORF">EYF80_066863</name>
</gene>
<organism evidence="1 2">
    <name type="scientific">Liparis tanakae</name>
    <name type="common">Tanaka's snailfish</name>
    <dbReference type="NCBI Taxonomy" id="230148"/>
    <lineage>
        <taxon>Eukaryota</taxon>
        <taxon>Metazoa</taxon>
        <taxon>Chordata</taxon>
        <taxon>Craniata</taxon>
        <taxon>Vertebrata</taxon>
        <taxon>Euteleostomi</taxon>
        <taxon>Actinopterygii</taxon>
        <taxon>Neopterygii</taxon>
        <taxon>Teleostei</taxon>
        <taxon>Neoteleostei</taxon>
        <taxon>Acanthomorphata</taxon>
        <taxon>Eupercaria</taxon>
        <taxon>Perciformes</taxon>
        <taxon>Cottioidei</taxon>
        <taxon>Cottales</taxon>
        <taxon>Liparidae</taxon>
        <taxon>Liparis</taxon>
    </lineage>
</organism>
<accession>A0A4Z2E2S7</accession>
<name>A0A4Z2E2S7_9TELE</name>
<keyword evidence="2" id="KW-1185">Reference proteome</keyword>
<sequence length="70" mass="7060">MLDSPGDLRVSGEAVLVGAEGLVAAVDVDASGAGVEHAAVAVAALDQGAVRARHAPRVPAWRGEKKRTTC</sequence>
<reference evidence="1 2" key="1">
    <citation type="submission" date="2019-03" db="EMBL/GenBank/DDBJ databases">
        <title>First draft genome of Liparis tanakae, snailfish: a comprehensive survey of snailfish specific genes.</title>
        <authorList>
            <person name="Kim W."/>
            <person name="Song I."/>
            <person name="Jeong J.-H."/>
            <person name="Kim D."/>
            <person name="Kim S."/>
            <person name="Ryu S."/>
            <person name="Song J.Y."/>
            <person name="Lee S.K."/>
        </authorList>
    </citation>
    <scope>NUCLEOTIDE SEQUENCE [LARGE SCALE GENOMIC DNA]</scope>
    <source>
        <tissue evidence="1">Muscle</tissue>
    </source>
</reference>
<comment type="caution">
    <text evidence="1">The sequence shown here is derived from an EMBL/GenBank/DDBJ whole genome shotgun (WGS) entry which is preliminary data.</text>
</comment>
<dbReference type="Proteomes" id="UP000314294">
    <property type="component" value="Unassembled WGS sequence"/>
</dbReference>